<dbReference type="SMART" id="SM01007">
    <property type="entry name" value="Aldolase_II"/>
    <property type="match status" value="1"/>
</dbReference>
<name>A0A7C3RIU8_DICTH</name>
<dbReference type="PANTHER" id="PTHR22789">
    <property type="entry name" value="FUCULOSE PHOSPHATE ALDOLASE"/>
    <property type="match status" value="1"/>
</dbReference>
<evidence type="ECO:0000256" key="4">
    <source>
        <dbReference type="ARBA" id="ARBA00022833"/>
    </source>
</evidence>
<dbReference type="FunFam" id="3.40.225.10:FF:000008">
    <property type="entry name" value="Sugar aldolase"/>
    <property type="match status" value="1"/>
</dbReference>
<comment type="similarity">
    <text evidence="2">Belongs to the aldolase class II family. AraD/FucA subfamily.</text>
</comment>
<comment type="cofactor">
    <cofactor evidence="1">
        <name>Zn(2+)</name>
        <dbReference type="ChEBI" id="CHEBI:29105"/>
    </cofactor>
</comment>
<evidence type="ECO:0000256" key="5">
    <source>
        <dbReference type="ARBA" id="ARBA00023239"/>
    </source>
</evidence>
<protein>
    <recommendedName>
        <fullName evidence="8">3-oxo-tetronate 4-phosphate decarboxylase</fullName>
        <ecNumber evidence="7">4.1.1.104</ecNumber>
    </recommendedName>
</protein>
<dbReference type="GO" id="GO:0019323">
    <property type="term" value="P:pentose catabolic process"/>
    <property type="evidence" value="ECO:0007669"/>
    <property type="project" value="TreeGrafter"/>
</dbReference>
<keyword evidence="5" id="KW-0456">Lyase</keyword>
<evidence type="ECO:0000313" key="12">
    <source>
        <dbReference type="EMBL" id="HFX12639.1"/>
    </source>
</evidence>
<evidence type="ECO:0000256" key="10">
    <source>
        <dbReference type="ARBA" id="ARBA00048603"/>
    </source>
</evidence>
<dbReference type="GO" id="GO:0016832">
    <property type="term" value="F:aldehyde-lyase activity"/>
    <property type="evidence" value="ECO:0007669"/>
    <property type="project" value="TreeGrafter"/>
</dbReference>
<organism evidence="12">
    <name type="scientific">Dictyoglomus thermophilum</name>
    <dbReference type="NCBI Taxonomy" id="14"/>
    <lineage>
        <taxon>Bacteria</taxon>
        <taxon>Pseudomonadati</taxon>
        <taxon>Dictyoglomota</taxon>
        <taxon>Dictyoglomia</taxon>
        <taxon>Dictyoglomales</taxon>
        <taxon>Dictyoglomaceae</taxon>
        <taxon>Dictyoglomus</taxon>
    </lineage>
</organism>
<comment type="function">
    <text evidence="6">Catalyzes the decarboxylation of 3-oxo-tetronate 4-phosphate to dihydroxyacetone phosphate (DHAP) and CO(2).</text>
</comment>
<evidence type="ECO:0000256" key="7">
    <source>
        <dbReference type="ARBA" id="ARBA00044772"/>
    </source>
</evidence>
<gene>
    <name evidence="12" type="ORF">ENW00_00530</name>
</gene>
<evidence type="ECO:0000256" key="1">
    <source>
        <dbReference type="ARBA" id="ARBA00001947"/>
    </source>
</evidence>
<dbReference type="GO" id="GO:0046872">
    <property type="term" value="F:metal ion binding"/>
    <property type="evidence" value="ECO:0007669"/>
    <property type="project" value="UniProtKB-KW"/>
</dbReference>
<dbReference type="EC" id="4.1.1.104" evidence="7"/>
<dbReference type="EMBL" id="DTIN01000008">
    <property type="protein sequence ID" value="HFX12639.1"/>
    <property type="molecule type" value="Genomic_DNA"/>
</dbReference>
<keyword evidence="4" id="KW-0862">Zinc</keyword>
<sequence length="222" mass="24836">MNSDVAKLKKELIEIGKRISMESLVVGPGGNISARLGDRIYIKASGSSFEDAIEEDYIGVEIDSGNVVDGDKRPSSEIWMHLECYKQREDVMAVIHTHPVYAIAYAFQDESLKPFTPDMVALLGGEIPVIEYVVPGGKEFAEAVGEIIKNHNGVLVKNHGLVTVGSNLKEALYRTLLIESSIKVIFVAKLFGKMRFFTKEQIDEIDNLEVEKYRKKLLKDKF</sequence>
<evidence type="ECO:0000256" key="8">
    <source>
        <dbReference type="ARBA" id="ARBA00044803"/>
    </source>
</evidence>
<comment type="caution">
    <text evidence="12">The sequence shown here is derived from an EMBL/GenBank/DDBJ whole genome shotgun (WGS) entry which is preliminary data.</text>
</comment>
<accession>A0A7C3RIU8</accession>
<dbReference type="Gene3D" id="3.40.225.10">
    <property type="entry name" value="Class II aldolase/adducin N-terminal domain"/>
    <property type="match status" value="1"/>
</dbReference>
<evidence type="ECO:0000256" key="2">
    <source>
        <dbReference type="ARBA" id="ARBA00010037"/>
    </source>
</evidence>
<dbReference type="InterPro" id="IPR001303">
    <property type="entry name" value="Aldolase_II/adducin_N"/>
</dbReference>
<evidence type="ECO:0000256" key="6">
    <source>
        <dbReference type="ARBA" id="ARBA00044745"/>
    </source>
</evidence>
<dbReference type="GO" id="GO:0005829">
    <property type="term" value="C:cytosol"/>
    <property type="evidence" value="ECO:0007669"/>
    <property type="project" value="TreeGrafter"/>
</dbReference>
<evidence type="ECO:0000259" key="11">
    <source>
        <dbReference type="SMART" id="SM01007"/>
    </source>
</evidence>
<feature type="domain" description="Class II aldolase/adducin N-terminal" evidence="11">
    <location>
        <begin position="10"/>
        <end position="186"/>
    </location>
</feature>
<evidence type="ECO:0000256" key="9">
    <source>
        <dbReference type="ARBA" id="ARBA00047520"/>
    </source>
</evidence>
<reference evidence="12" key="1">
    <citation type="journal article" date="2020" name="mSystems">
        <title>Genome- and Community-Level Interaction Insights into Carbon Utilization and Element Cycling Functions of Hydrothermarchaeota in Hydrothermal Sediment.</title>
        <authorList>
            <person name="Zhou Z."/>
            <person name="Liu Y."/>
            <person name="Xu W."/>
            <person name="Pan J."/>
            <person name="Luo Z.H."/>
            <person name="Li M."/>
        </authorList>
    </citation>
    <scope>NUCLEOTIDE SEQUENCE [LARGE SCALE GENOMIC DNA]</scope>
    <source>
        <strain evidence="12">SpSt-81</strain>
    </source>
</reference>
<comment type="catalytic activity">
    <reaction evidence="9">
        <text>3-dehydro-4-O-phospho-D-erythronate + H(+) = dihydroxyacetone phosphate + CO2</text>
        <dbReference type="Rhea" id="RHEA:52416"/>
        <dbReference type="ChEBI" id="CHEBI:15378"/>
        <dbReference type="ChEBI" id="CHEBI:16526"/>
        <dbReference type="ChEBI" id="CHEBI:57642"/>
        <dbReference type="ChEBI" id="CHEBI:136593"/>
        <dbReference type="EC" id="4.1.1.104"/>
    </reaction>
</comment>
<proteinExistence type="inferred from homology"/>
<dbReference type="PANTHER" id="PTHR22789:SF0">
    <property type="entry name" value="3-OXO-TETRONATE 4-PHOSPHATE DECARBOXYLASE-RELATED"/>
    <property type="match status" value="1"/>
</dbReference>
<dbReference type="InterPro" id="IPR050197">
    <property type="entry name" value="Aldolase_class_II_sugar_metab"/>
</dbReference>
<evidence type="ECO:0000256" key="3">
    <source>
        <dbReference type="ARBA" id="ARBA00022723"/>
    </source>
</evidence>
<dbReference type="InterPro" id="IPR036409">
    <property type="entry name" value="Aldolase_II/adducin_N_sf"/>
</dbReference>
<keyword evidence="3" id="KW-0479">Metal-binding</keyword>
<dbReference type="Pfam" id="PF00596">
    <property type="entry name" value="Aldolase_II"/>
    <property type="match status" value="1"/>
</dbReference>
<dbReference type="SUPFAM" id="SSF53639">
    <property type="entry name" value="AraD/HMP-PK domain-like"/>
    <property type="match status" value="1"/>
</dbReference>
<dbReference type="AlphaFoldDB" id="A0A7C3RIU8"/>
<comment type="catalytic activity">
    <reaction evidence="10">
        <text>3-dehydro-4-O-phospho-L-erythronate + H(+) = dihydroxyacetone phosphate + CO2</text>
        <dbReference type="Rhea" id="RHEA:52404"/>
        <dbReference type="ChEBI" id="CHEBI:15378"/>
        <dbReference type="ChEBI" id="CHEBI:16526"/>
        <dbReference type="ChEBI" id="CHEBI:57642"/>
        <dbReference type="ChEBI" id="CHEBI:136592"/>
        <dbReference type="EC" id="4.1.1.104"/>
    </reaction>
</comment>